<feature type="compositionally biased region" description="Basic and acidic residues" evidence="6">
    <location>
        <begin position="908"/>
        <end position="922"/>
    </location>
</feature>
<dbReference type="Pfam" id="PF03835">
    <property type="entry name" value="Rad4"/>
    <property type="match status" value="1"/>
</dbReference>
<organism evidence="10 11">
    <name type="scientific">Setomelanomma holmii</name>
    <dbReference type="NCBI Taxonomy" id="210430"/>
    <lineage>
        <taxon>Eukaryota</taxon>
        <taxon>Fungi</taxon>
        <taxon>Dikarya</taxon>
        <taxon>Ascomycota</taxon>
        <taxon>Pezizomycotina</taxon>
        <taxon>Dothideomycetes</taxon>
        <taxon>Pleosporomycetidae</taxon>
        <taxon>Pleosporales</taxon>
        <taxon>Pleosporineae</taxon>
        <taxon>Phaeosphaeriaceae</taxon>
        <taxon>Setomelanomma</taxon>
    </lineage>
</organism>
<feature type="compositionally biased region" description="Acidic residues" evidence="6">
    <location>
        <begin position="137"/>
        <end position="164"/>
    </location>
</feature>
<dbReference type="Gene3D" id="3.30.70.2460">
    <property type="entry name" value="Rad4, beta-hairpin domain BHD3"/>
    <property type="match status" value="1"/>
</dbReference>
<keyword evidence="11" id="KW-1185">Reference proteome</keyword>
<dbReference type="GO" id="GO:0000111">
    <property type="term" value="C:nucleotide-excision repair factor 2 complex"/>
    <property type="evidence" value="ECO:0007669"/>
    <property type="project" value="TreeGrafter"/>
</dbReference>
<dbReference type="InterPro" id="IPR004583">
    <property type="entry name" value="DNA_repair_Rad4"/>
</dbReference>
<dbReference type="GO" id="GO:0005737">
    <property type="term" value="C:cytoplasm"/>
    <property type="evidence" value="ECO:0007669"/>
    <property type="project" value="TreeGrafter"/>
</dbReference>
<name>A0A9P4LTL1_9PLEO</name>
<keyword evidence="3" id="KW-0227">DNA damage</keyword>
<dbReference type="SMART" id="SM01031">
    <property type="entry name" value="BHD_2"/>
    <property type="match status" value="1"/>
</dbReference>
<feature type="compositionally biased region" description="Basic and acidic residues" evidence="6">
    <location>
        <begin position="110"/>
        <end position="136"/>
    </location>
</feature>
<feature type="compositionally biased region" description="Basic residues" evidence="6">
    <location>
        <begin position="627"/>
        <end position="636"/>
    </location>
</feature>
<feature type="compositionally biased region" description="Low complexity" evidence="6">
    <location>
        <begin position="65"/>
        <end position="79"/>
    </location>
</feature>
<dbReference type="Gene3D" id="2.20.20.110">
    <property type="entry name" value="Rad4, beta-hairpin domain BHD1"/>
    <property type="match status" value="1"/>
</dbReference>
<feature type="region of interest" description="Disordered" evidence="6">
    <location>
        <begin position="844"/>
        <end position="866"/>
    </location>
</feature>
<dbReference type="Gene3D" id="3.90.260.10">
    <property type="entry name" value="Transglutaminase-like"/>
    <property type="match status" value="1"/>
</dbReference>
<feature type="compositionally biased region" description="Polar residues" evidence="6">
    <location>
        <begin position="98"/>
        <end position="107"/>
    </location>
</feature>
<feature type="region of interest" description="Disordered" evidence="6">
    <location>
        <begin position="1"/>
        <end position="164"/>
    </location>
</feature>
<evidence type="ECO:0000313" key="10">
    <source>
        <dbReference type="EMBL" id="KAF2036810.1"/>
    </source>
</evidence>
<feature type="region of interest" description="Disordered" evidence="6">
    <location>
        <begin position="379"/>
        <end position="401"/>
    </location>
</feature>
<comment type="caution">
    <text evidence="10">The sequence shown here is derived from an EMBL/GenBank/DDBJ whole genome shotgun (WGS) entry which is preliminary data.</text>
</comment>
<gene>
    <name evidence="10" type="ORF">EK21DRAFT_52010</name>
</gene>
<evidence type="ECO:0000259" key="7">
    <source>
        <dbReference type="SMART" id="SM01030"/>
    </source>
</evidence>
<dbReference type="PANTHER" id="PTHR12135:SF0">
    <property type="entry name" value="DNA REPAIR PROTEIN COMPLEMENTING XP-C CELLS"/>
    <property type="match status" value="1"/>
</dbReference>
<evidence type="ECO:0000313" key="11">
    <source>
        <dbReference type="Proteomes" id="UP000799777"/>
    </source>
</evidence>
<dbReference type="Pfam" id="PF10405">
    <property type="entry name" value="BHD_3"/>
    <property type="match status" value="1"/>
</dbReference>
<evidence type="ECO:0000256" key="1">
    <source>
        <dbReference type="ARBA" id="ARBA00004123"/>
    </source>
</evidence>
<feature type="compositionally biased region" description="Acidic residues" evidence="6">
    <location>
        <begin position="992"/>
        <end position="1008"/>
    </location>
</feature>
<dbReference type="GO" id="GO:0003684">
    <property type="term" value="F:damaged DNA binding"/>
    <property type="evidence" value="ECO:0007669"/>
    <property type="project" value="InterPro"/>
</dbReference>
<evidence type="ECO:0000256" key="6">
    <source>
        <dbReference type="SAM" id="MobiDB-lite"/>
    </source>
</evidence>
<comment type="subcellular location">
    <subcellularLocation>
        <location evidence="1">Nucleus</location>
    </subcellularLocation>
</comment>
<protein>
    <submittedName>
        <fullName evidence="10">Rad4-domain-containing protein</fullName>
    </submittedName>
</protein>
<dbReference type="GO" id="GO:0006298">
    <property type="term" value="P:mismatch repair"/>
    <property type="evidence" value="ECO:0007669"/>
    <property type="project" value="TreeGrafter"/>
</dbReference>
<evidence type="ECO:0000259" key="9">
    <source>
        <dbReference type="SMART" id="SM01032"/>
    </source>
</evidence>
<dbReference type="Gene3D" id="3.30.60.290">
    <property type="entry name" value="Rad4, beta-hairpin domain BHD2"/>
    <property type="match status" value="1"/>
</dbReference>
<sequence>MAGARGRLRKAADVATPRRSTRSGRASQQDEGVPAVFQEMLLEEQAAQATSTDEDDRPVKKRKTALSQSTSSPAAQPSPIHKTAHQEREYPSPVPSPAKTTLQSQAVISHDTRRSGGDAPRPHDVAQADGRVRQTIEDSDESDGSDEEWEDALAGGDDTDDPDEVATVTPQVADISITIGAKKHEDSTSKRKARRRAITSVDKKKRLDIHKMHVLCLLYHVYRRNAWCNDLRVQTTLRKLVAPRILQSLVPNPDLTQYSASKRFIEAMTELKLLWSKRFKLTAQGMYKPKWAEADADVRPFSDFDDLDDPMDKDDFRRTAHTLQGSQDVGAQLFCALLRGIGIEARLVCSLQPLPFVSSAQPSTPQKSSVHKTTIVLDPYNRNDEASPSKNNASTSARPKKLSRLERVMGERHAVLNKAGVAPQKQKAYHTPYPVYWIEVFNTAHQKWVAIDTHSTFTVNSTEKLEPPLSFAQNSLTYAIAFEEDYSARDVTRRYTKAYNAKTRKFRVECTPHGADWWRQTLKFFRRHIPLDRDQIEDAALDRKEASEGIPKNVQDFKDHPVYVLERHLKHNQVIHPLDPVGKVNVSSAMNPKMEPIYRRKDVHIVRSADKWYRMGQDVKGGEQPLKHAKPKKNRRLSIGPDMDVDEQQDEVGAGLYAEFQTQLYVPPPVVRGRVPRNAYGNLDLYVPSMCPPGGTHIRHKLASKAARIVSVDYADAVTGFSFKGRHGTAIVQGVVVASEYAEAVQEVIDGMIYEQEAAAEAARSSESLRLWRRFFLGLRIAQRVNAMEIDGEKGPSMDVQDEIDKEDKQMVEADMAGGFFPDEADFAQPAGRAHEPLQEYYGSGGFMADGDEEEEEAGGGFLPEPEAAISRSGFMLNREHSFESSILDSQQLRRRRKSSFAEEYMLEEEHEKLSGTSREESPEAGPSIQAQSDGTADHGGGFIPEDEDVDMDAAIAASIHDHRPASDSAIVDDIDKAPKSSPSDAGSLPLEDPEDEDADPDWLVDAT</sequence>
<dbReference type="Pfam" id="PF10404">
    <property type="entry name" value="BHD_2"/>
    <property type="match status" value="1"/>
</dbReference>
<dbReference type="InterPro" id="IPR018328">
    <property type="entry name" value="Rad4_beta-hairpin_dom3"/>
</dbReference>
<dbReference type="GO" id="GO:0006289">
    <property type="term" value="P:nucleotide-excision repair"/>
    <property type="evidence" value="ECO:0007669"/>
    <property type="project" value="InterPro"/>
</dbReference>
<evidence type="ECO:0000256" key="5">
    <source>
        <dbReference type="ARBA" id="ARBA00023242"/>
    </source>
</evidence>
<keyword evidence="5" id="KW-0539">Nucleus</keyword>
<dbReference type="InterPro" id="IPR042488">
    <property type="entry name" value="Rad4_BHD3_sf"/>
</dbReference>
<dbReference type="InterPro" id="IPR036985">
    <property type="entry name" value="Transglutaminase-like_sf"/>
</dbReference>
<dbReference type="GO" id="GO:0003697">
    <property type="term" value="F:single-stranded DNA binding"/>
    <property type="evidence" value="ECO:0007669"/>
    <property type="project" value="TreeGrafter"/>
</dbReference>
<dbReference type="AlphaFoldDB" id="A0A9P4LTL1"/>
<dbReference type="InterPro" id="IPR018327">
    <property type="entry name" value="BHD_2"/>
</dbReference>
<dbReference type="GO" id="GO:0071942">
    <property type="term" value="C:XPC complex"/>
    <property type="evidence" value="ECO:0007669"/>
    <property type="project" value="TreeGrafter"/>
</dbReference>
<evidence type="ECO:0000256" key="4">
    <source>
        <dbReference type="ARBA" id="ARBA00023204"/>
    </source>
</evidence>
<feature type="region of interest" description="Disordered" evidence="6">
    <location>
        <begin position="621"/>
        <end position="640"/>
    </location>
</feature>
<evidence type="ECO:0000259" key="8">
    <source>
        <dbReference type="SMART" id="SM01031"/>
    </source>
</evidence>
<dbReference type="OrthoDB" id="300780at2759"/>
<evidence type="ECO:0000256" key="2">
    <source>
        <dbReference type="ARBA" id="ARBA00009525"/>
    </source>
</evidence>
<dbReference type="Pfam" id="PF10403">
    <property type="entry name" value="BHD_1"/>
    <property type="match status" value="1"/>
</dbReference>
<dbReference type="SMART" id="SM01030">
    <property type="entry name" value="BHD_1"/>
    <property type="match status" value="1"/>
</dbReference>
<dbReference type="InterPro" id="IPR038765">
    <property type="entry name" value="Papain-like_cys_pep_sf"/>
</dbReference>
<dbReference type="SMART" id="SM01032">
    <property type="entry name" value="BHD_3"/>
    <property type="match status" value="1"/>
</dbReference>
<feature type="domain" description="Rad4 beta-hairpin" evidence="7">
    <location>
        <begin position="546"/>
        <end position="604"/>
    </location>
</feature>
<dbReference type="EMBL" id="ML978154">
    <property type="protein sequence ID" value="KAF2036810.1"/>
    <property type="molecule type" value="Genomic_DNA"/>
</dbReference>
<feature type="domain" description="Rad4 beta-hairpin" evidence="9">
    <location>
        <begin position="675"/>
        <end position="749"/>
    </location>
</feature>
<reference evidence="10" key="1">
    <citation type="journal article" date="2020" name="Stud. Mycol.">
        <title>101 Dothideomycetes genomes: a test case for predicting lifestyles and emergence of pathogens.</title>
        <authorList>
            <person name="Haridas S."/>
            <person name="Albert R."/>
            <person name="Binder M."/>
            <person name="Bloem J."/>
            <person name="Labutti K."/>
            <person name="Salamov A."/>
            <person name="Andreopoulos B."/>
            <person name="Baker S."/>
            <person name="Barry K."/>
            <person name="Bills G."/>
            <person name="Bluhm B."/>
            <person name="Cannon C."/>
            <person name="Castanera R."/>
            <person name="Culley D."/>
            <person name="Daum C."/>
            <person name="Ezra D."/>
            <person name="Gonzalez J."/>
            <person name="Henrissat B."/>
            <person name="Kuo A."/>
            <person name="Liang C."/>
            <person name="Lipzen A."/>
            <person name="Lutzoni F."/>
            <person name="Magnuson J."/>
            <person name="Mondo S."/>
            <person name="Nolan M."/>
            <person name="Ohm R."/>
            <person name="Pangilinan J."/>
            <person name="Park H.-J."/>
            <person name="Ramirez L."/>
            <person name="Alfaro M."/>
            <person name="Sun H."/>
            <person name="Tritt A."/>
            <person name="Yoshinaga Y."/>
            <person name="Zwiers L.-H."/>
            <person name="Turgeon B."/>
            <person name="Goodwin S."/>
            <person name="Spatafora J."/>
            <person name="Crous P."/>
            <person name="Grigoriev I."/>
        </authorList>
    </citation>
    <scope>NUCLEOTIDE SEQUENCE</scope>
    <source>
        <strain evidence="10">CBS 110217</strain>
    </source>
</reference>
<proteinExistence type="inferred from homology"/>
<dbReference type="Proteomes" id="UP000799777">
    <property type="component" value="Unassembled WGS sequence"/>
</dbReference>
<dbReference type="PANTHER" id="PTHR12135">
    <property type="entry name" value="DNA REPAIR PROTEIN XP-C / RAD4"/>
    <property type="match status" value="1"/>
</dbReference>
<accession>A0A9P4LTL1</accession>
<dbReference type="InterPro" id="IPR018325">
    <property type="entry name" value="Rad4/PNGase_transGLS-fold"/>
</dbReference>
<dbReference type="InterPro" id="IPR018326">
    <property type="entry name" value="Rad4_beta-hairpin_dom1"/>
</dbReference>
<feature type="compositionally biased region" description="Polar residues" evidence="6">
    <location>
        <begin position="388"/>
        <end position="397"/>
    </location>
</feature>
<evidence type="ECO:0000256" key="3">
    <source>
        <dbReference type="ARBA" id="ARBA00022763"/>
    </source>
</evidence>
<keyword evidence="4" id="KW-0234">DNA repair</keyword>
<feature type="region of interest" description="Disordered" evidence="6">
    <location>
        <begin position="901"/>
        <end position="1008"/>
    </location>
</feature>
<feature type="domain" description="Rad4 beta-hairpin" evidence="8">
    <location>
        <begin position="606"/>
        <end position="668"/>
    </location>
</feature>
<comment type="similarity">
    <text evidence="2">Belongs to the XPC family.</text>
</comment>
<dbReference type="SUPFAM" id="SSF54001">
    <property type="entry name" value="Cysteine proteinases"/>
    <property type="match status" value="1"/>
</dbReference>